<dbReference type="RefSeq" id="WP_210970886.1">
    <property type="nucleotide sequence ID" value="NZ_JAGPXE010000006.1"/>
</dbReference>
<evidence type="ECO:0000313" key="2">
    <source>
        <dbReference type="Proteomes" id="UP000674084"/>
    </source>
</evidence>
<gene>
    <name evidence="1" type="ORF">KBO27_16535</name>
</gene>
<comment type="caution">
    <text evidence="1">The sequence shown here is derived from an EMBL/GenBank/DDBJ whole genome shotgun (WGS) entry which is preliminary data.</text>
</comment>
<dbReference type="EMBL" id="JAGPXE010000006">
    <property type="protein sequence ID" value="MBQ0925566.1"/>
    <property type="molecule type" value="Genomic_DNA"/>
</dbReference>
<dbReference type="Proteomes" id="UP000674084">
    <property type="component" value="Unassembled WGS sequence"/>
</dbReference>
<reference evidence="1 2" key="1">
    <citation type="submission" date="2021-04" db="EMBL/GenBank/DDBJ databases">
        <title>Whole-genome sequencing of Saccharopolyspora endophytica KCTC 19397.</title>
        <authorList>
            <person name="Ay H."/>
            <person name="Saygin H."/>
            <person name="Sahin N."/>
        </authorList>
    </citation>
    <scope>NUCLEOTIDE SEQUENCE [LARGE SCALE GENOMIC DNA]</scope>
    <source>
        <strain evidence="1 2">KCTC 19397</strain>
    </source>
</reference>
<evidence type="ECO:0000313" key="1">
    <source>
        <dbReference type="EMBL" id="MBQ0925566.1"/>
    </source>
</evidence>
<protein>
    <submittedName>
        <fullName evidence="1">Uncharacterized protein</fullName>
    </submittedName>
</protein>
<name>A0ABS5DH08_9PSEU</name>
<proteinExistence type="predicted"/>
<keyword evidence="2" id="KW-1185">Reference proteome</keyword>
<organism evidence="1 2">
    <name type="scientific">Saccharopolyspora endophytica</name>
    <dbReference type="NCBI Taxonomy" id="543886"/>
    <lineage>
        <taxon>Bacteria</taxon>
        <taxon>Bacillati</taxon>
        <taxon>Actinomycetota</taxon>
        <taxon>Actinomycetes</taxon>
        <taxon>Pseudonocardiales</taxon>
        <taxon>Pseudonocardiaceae</taxon>
        <taxon>Saccharopolyspora</taxon>
    </lineage>
</organism>
<accession>A0ABS5DH08</accession>
<sequence>MSKKPRASLIAMTQPLRRLSGTVPVSHHQFFLLDARTYPTDGGRLSWRDNGLATSAAGILALSTGIHTGEINLVVERFDSAPPPDLHGWEDVIELDLQVPHGELHVAGLMLEPAPELRTPLAIAGGRCRARIHATGRDTDIDGAPPEPVEDYLIQLWDTDTDAPAELLRSTSQYGASERT</sequence>